<sequence length="268" mass="29059">MNAGGKLIDLSSPKVMGILNITPDSFYDGGRYNSTEAALIHAEKLLTAGADILDIGAYSSRPGAADVTADEERTRLLPVIEAVTRRFPASILSIDTFRAEVARACIEAGAHIINDISGGTLDGQMFATVAELQVPYVLMHMRGTPDTMQQLTNYVDPAQDITLFFGTQIAALRQLGVRDIILDPGFGFAKTLQQNYDLLNRLEELHVHGLPILGAVSRKSMIYKKLGITPEEALNGTTVLNTLLLTKGVQILRVHDVKTAKEVIALMT</sequence>
<dbReference type="GO" id="GO:0004156">
    <property type="term" value="F:dihydropteroate synthase activity"/>
    <property type="evidence" value="ECO:0007669"/>
    <property type="project" value="UniProtKB-EC"/>
</dbReference>
<dbReference type="Pfam" id="PF00809">
    <property type="entry name" value="Pterin_bind"/>
    <property type="match status" value="1"/>
</dbReference>
<feature type="domain" description="Pterin-binding" evidence="10">
    <location>
        <begin position="13"/>
        <end position="265"/>
    </location>
</feature>
<proteinExistence type="inferred from homology"/>
<dbReference type="Gene3D" id="3.20.20.20">
    <property type="entry name" value="Dihydropteroate synthase-like"/>
    <property type="match status" value="1"/>
</dbReference>
<keyword evidence="7 9" id="KW-0460">Magnesium</keyword>
<evidence type="ECO:0000256" key="8">
    <source>
        <dbReference type="ARBA" id="ARBA00022909"/>
    </source>
</evidence>
<dbReference type="CDD" id="cd00739">
    <property type="entry name" value="DHPS"/>
    <property type="match status" value="1"/>
</dbReference>
<reference evidence="11 12" key="1">
    <citation type="submission" date="2016-10" db="EMBL/GenBank/DDBJ databases">
        <authorList>
            <person name="de Groot N.N."/>
        </authorList>
    </citation>
    <scope>NUCLEOTIDE SEQUENCE [LARGE SCALE GENOMIC DNA]</scope>
    <source>
        <strain evidence="11 12">RK1</strain>
    </source>
</reference>
<evidence type="ECO:0000256" key="4">
    <source>
        <dbReference type="ARBA" id="ARBA00012458"/>
    </source>
</evidence>
<dbReference type="GO" id="GO:0046872">
    <property type="term" value="F:metal ion binding"/>
    <property type="evidence" value="ECO:0007669"/>
    <property type="project" value="UniProtKB-KW"/>
</dbReference>
<evidence type="ECO:0000256" key="6">
    <source>
        <dbReference type="ARBA" id="ARBA00022723"/>
    </source>
</evidence>
<evidence type="ECO:0000259" key="10">
    <source>
        <dbReference type="PROSITE" id="PS50972"/>
    </source>
</evidence>
<comment type="cofactor">
    <cofactor evidence="2 9">
        <name>Mg(2+)</name>
        <dbReference type="ChEBI" id="CHEBI:18420"/>
    </cofactor>
</comment>
<evidence type="ECO:0000256" key="2">
    <source>
        <dbReference type="ARBA" id="ARBA00001946"/>
    </source>
</evidence>
<dbReference type="Proteomes" id="UP000198670">
    <property type="component" value="Unassembled WGS sequence"/>
</dbReference>
<name>A0A1I3LUM7_9SPHI</name>
<dbReference type="PANTHER" id="PTHR20941">
    <property type="entry name" value="FOLATE SYNTHESIS PROTEINS"/>
    <property type="match status" value="1"/>
</dbReference>
<organism evidence="11 12">
    <name type="scientific">Parapedobacter indicus</name>
    <dbReference type="NCBI Taxonomy" id="1477437"/>
    <lineage>
        <taxon>Bacteria</taxon>
        <taxon>Pseudomonadati</taxon>
        <taxon>Bacteroidota</taxon>
        <taxon>Sphingobacteriia</taxon>
        <taxon>Sphingobacteriales</taxon>
        <taxon>Sphingobacteriaceae</taxon>
        <taxon>Parapedobacter</taxon>
    </lineage>
</organism>
<dbReference type="InterPro" id="IPR006390">
    <property type="entry name" value="DHP_synth_dom"/>
</dbReference>
<evidence type="ECO:0000313" key="12">
    <source>
        <dbReference type="Proteomes" id="UP000198670"/>
    </source>
</evidence>
<keyword evidence="12" id="KW-1185">Reference proteome</keyword>
<dbReference type="PROSITE" id="PS00793">
    <property type="entry name" value="DHPS_2"/>
    <property type="match status" value="1"/>
</dbReference>
<dbReference type="EMBL" id="FOQO01000006">
    <property type="protein sequence ID" value="SFI88146.1"/>
    <property type="molecule type" value="Genomic_DNA"/>
</dbReference>
<protein>
    <recommendedName>
        <fullName evidence="4 9">Dihydropteroate synthase</fullName>
        <shortName evidence="9">DHPS</shortName>
        <ecNumber evidence="4 9">2.5.1.15</ecNumber>
    </recommendedName>
    <alternativeName>
        <fullName evidence="9">Dihydropteroate pyrophosphorylase</fullName>
    </alternativeName>
</protein>
<comment type="function">
    <text evidence="9">Catalyzes the condensation of para-aminobenzoate (pABA) with 6-hydroxymethyl-7,8-dihydropterin diphosphate (DHPt-PP) to form 7,8-dihydropteroate (H2Pte), the immediate precursor of folate derivatives.</text>
</comment>
<dbReference type="PROSITE" id="PS50972">
    <property type="entry name" value="PTERIN_BINDING"/>
    <property type="match status" value="1"/>
</dbReference>
<dbReference type="OrthoDB" id="9811744at2"/>
<evidence type="ECO:0000256" key="5">
    <source>
        <dbReference type="ARBA" id="ARBA00022679"/>
    </source>
</evidence>
<dbReference type="PROSITE" id="PS00792">
    <property type="entry name" value="DHPS_1"/>
    <property type="match status" value="1"/>
</dbReference>
<dbReference type="GO" id="GO:0046654">
    <property type="term" value="P:tetrahydrofolate biosynthetic process"/>
    <property type="evidence" value="ECO:0007669"/>
    <property type="project" value="UniProtKB-UniPathway"/>
</dbReference>
<evidence type="ECO:0000313" key="11">
    <source>
        <dbReference type="EMBL" id="SFI88146.1"/>
    </source>
</evidence>
<gene>
    <name evidence="11" type="ORF">SAMN05444682_106142</name>
</gene>
<dbReference type="EC" id="2.5.1.15" evidence="4 9"/>
<keyword evidence="8 9" id="KW-0289">Folate biosynthesis</keyword>
<evidence type="ECO:0000256" key="1">
    <source>
        <dbReference type="ARBA" id="ARBA00000012"/>
    </source>
</evidence>
<comment type="similarity">
    <text evidence="9">Belongs to the DHPS family.</text>
</comment>
<dbReference type="InterPro" id="IPR011005">
    <property type="entry name" value="Dihydropteroate_synth-like_sf"/>
</dbReference>
<evidence type="ECO:0000256" key="7">
    <source>
        <dbReference type="ARBA" id="ARBA00022842"/>
    </source>
</evidence>
<comment type="pathway">
    <text evidence="3 9">Cofactor biosynthesis; tetrahydrofolate biosynthesis; 7,8-dihydrofolate from 2-amino-4-hydroxy-6-hydroxymethyl-7,8-dihydropteridine diphosphate and 4-aminobenzoate: step 1/2.</text>
</comment>
<dbReference type="AlphaFoldDB" id="A0A1I3LUM7"/>
<evidence type="ECO:0000256" key="3">
    <source>
        <dbReference type="ARBA" id="ARBA00004763"/>
    </source>
</evidence>
<dbReference type="UniPathway" id="UPA00077">
    <property type="reaction ID" value="UER00156"/>
</dbReference>
<keyword evidence="5 9" id="KW-0808">Transferase</keyword>
<evidence type="ECO:0000256" key="9">
    <source>
        <dbReference type="RuleBase" id="RU361205"/>
    </source>
</evidence>
<dbReference type="PANTHER" id="PTHR20941:SF1">
    <property type="entry name" value="FOLIC ACID SYNTHESIS PROTEIN FOL1"/>
    <property type="match status" value="1"/>
</dbReference>
<keyword evidence="6 9" id="KW-0479">Metal-binding</keyword>
<dbReference type="InterPro" id="IPR045031">
    <property type="entry name" value="DHP_synth-like"/>
</dbReference>
<dbReference type="InterPro" id="IPR000489">
    <property type="entry name" value="Pterin-binding_dom"/>
</dbReference>
<accession>A0A1I3LUM7</accession>
<dbReference type="STRING" id="1477437.SAMN05444682_106142"/>
<dbReference type="RefSeq" id="WP_090627581.1">
    <property type="nucleotide sequence ID" value="NZ_FOQO01000006.1"/>
</dbReference>
<dbReference type="SUPFAM" id="SSF51717">
    <property type="entry name" value="Dihydropteroate synthetase-like"/>
    <property type="match status" value="1"/>
</dbReference>
<dbReference type="GO" id="GO:0046656">
    <property type="term" value="P:folic acid biosynthetic process"/>
    <property type="evidence" value="ECO:0007669"/>
    <property type="project" value="UniProtKB-KW"/>
</dbReference>
<comment type="catalytic activity">
    <reaction evidence="1">
        <text>(7,8-dihydropterin-6-yl)methyl diphosphate + 4-aminobenzoate = 7,8-dihydropteroate + diphosphate</text>
        <dbReference type="Rhea" id="RHEA:19949"/>
        <dbReference type="ChEBI" id="CHEBI:17836"/>
        <dbReference type="ChEBI" id="CHEBI:17839"/>
        <dbReference type="ChEBI" id="CHEBI:33019"/>
        <dbReference type="ChEBI" id="CHEBI:72950"/>
        <dbReference type="EC" id="2.5.1.15"/>
    </reaction>
</comment>
<dbReference type="GO" id="GO:0005829">
    <property type="term" value="C:cytosol"/>
    <property type="evidence" value="ECO:0007669"/>
    <property type="project" value="TreeGrafter"/>
</dbReference>
<dbReference type="NCBIfam" id="TIGR01496">
    <property type="entry name" value="DHPS"/>
    <property type="match status" value="1"/>
</dbReference>